<dbReference type="PANTHER" id="PTHR10357:SF234">
    <property type="entry name" value="MALTASE A2-RELATED"/>
    <property type="match status" value="1"/>
</dbReference>
<dbReference type="GO" id="GO:0005975">
    <property type="term" value="P:carbohydrate metabolic process"/>
    <property type="evidence" value="ECO:0007669"/>
    <property type="project" value="InterPro"/>
</dbReference>
<reference evidence="9" key="1">
    <citation type="submission" date="2022-08" db="UniProtKB">
        <authorList>
            <consortium name="EnsemblMetazoa"/>
        </authorList>
    </citation>
    <scope>IDENTIFICATION</scope>
    <source>
        <strain evidence="9">EBRO</strain>
    </source>
</reference>
<evidence type="ECO:0000259" key="8">
    <source>
        <dbReference type="SMART" id="SM00642"/>
    </source>
</evidence>
<dbReference type="SMART" id="SM00642">
    <property type="entry name" value="Aamy"/>
    <property type="match status" value="1"/>
</dbReference>
<keyword evidence="7" id="KW-0326">Glycosidase</keyword>
<proteinExistence type="inferred from homology"/>
<evidence type="ECO:0000256" key="7">
    <source>
        <dbReference type="ARBA" id="ARBA00023295"/>
    </source>
</evidence>
<dbReference type="Pfam" id="PF00128">
    <property type="entry name" value="Alpha-amylase"/>
    <property type="match status" value="1"/>
</dbReference>
<dbReference type="InterPro" id="IPR006047">
    <property type="entry name" value="GH13_cat_dom"/>
</dbReference>
<dbReference type="InterPro" id="IPR013780">
    <property type="entry name" value="Glyco_hydro_b"/>
</dbReference>
<evidence type="ECO:0000256" key="5">
    <source>
        <dbReference type="ARBA" id="ARBA00022801"/>
    </source>
</evidence>
<evidence type="ECO:0000313" key="9">
    <source>
        <dbReference type="EnsemblMetazoa" id="AATE015305-PA.1"/>
    </source>
</evidence>
<dbReference type="EnsemblMetazoa" id="AATE015305-RA">
    <property type="protein sequence ID" value="AATE015305-PA.1"/>
    <property type="gene ID" value="AATE015305"/>
</dbReference>
<dbReference type="InterPro" id="IPR045857">
    <property type="entry name" value="O16G_dom_2"/>
</dbReference>
<dbReference type="GO" id="GO:0004558">
    <property type="term" value="F:alpha-1,4-glucosidase activity"/>
    <property type="evidence" value="ECO:0007669"/>
    <property type="project" value="UniProtKB-EC"/>
</dbReference>
<evidence type="ECO:0000256" key="4">
    <source>
        <dbReference type="ARBA" id="ARBA00022729"/>
    </source>
</evidence>
<keyword evidence="4" id="KW-0732">Signal</keyword>
<dbReference type="AlphaFoldDB" id="A0A182JC45"/>
<dbReference type="FunFam" id="3.90.400.10:FF:000001">
    <property type="entry name" value="Maltase A3, isoform A"/>
    <property type="match status" value="1"/>
</dbReference>
<dbReference type="PANTHER" id="PTHR10357">
    <property type="entry name" value="ALPHA-AMYLASE FAMILY MEMBER"/>
    <property type="match status" value="1"/>
</dbReference>
<keyword evidence="5" id="KW-0378">Hydrolase</keyword>
<dbReference type="CDD" id="cd11328">
    <property type="entry name" value="AmyAc_maltase"/>
    <property type="match status" value="1"/>
</dbReference>
<evidence type="ECO:0000256" key="6">
    <source>
        <dbReference type="ARBA" id="ARBA00023180"/>
    </source>
</evidence>
<name>A0A182JC45_ANOAO</name>
<comment type="similarity">
    <text evidence="2">Belongs to the glycosyl hydrolase 13 family.</text>
</comment>
<organism evidence="9">
    <name type="scientific">Anopheles atroparvus</name>
    <name type="common">European mosquito</name>
    <dbReference type="NCBI Taxonomy" id="41427"/>
    <lineage>
        <taxon>Eukaryota</taxon>
        <taxon>Metazoa</taxon>
        <taxon>Ecdysozoa</taxon>
        <taxon>Arthropoda</taxon>
        <taxon>Hexapoda</taxon>
        <taxon>Insecta</taxon>
        <taxon>Pterygota</taxon>
        <taxon>Neoptera</taxon>
        <taxon>Endopterygota</taxon>
        <taxon>Diptera</taxon>
        <taxon>Nematocera</taxon>
        <taxon>Culicoidea</taxon>
        <taxon>Culicidae</taxon>
        <taxon>Anophelinae</taxon>
        <taxon>Anopheles</taxon>
    </lineage>
</organism>
<dbReference type="Gene3D" id="3.20.20.80">
    <property type="entry name" value="Glycosidases"/>
    <property type="match status" value="1"/>
</dbReference>
<dbReference type="VEuPathDB" id="VectorBase:AATE015305"/>
<dbReference type="EC" id="3.2.1.20" evidence="3"/>
<sequence length="601" mass="68377">MKMLNWRRASVQVAVIVPLLLAVSVDLAAPITRDWWQKGAFYQIYPRSFMDSDGDGVGDLNGITSKLPYLKSIGIKAFWMSPIYKSPMVDFGYDISDFRDIHEEFGTMADFDRLVEQARTLGLKVIMDFVPNHSSNKHEWFIKSENRENGYEDYYVWNDGKPNPDGGRNLPPNNWIQAFRGSAWQWSDKRQQYYLHQFTVEQPDLNYRNPTVVQEMKDILTFWLDKGVDGFRIDAVPTLYEDVELRDEPPSGLTDDTEDTLYLKHIYTQDLPETVEMVYQWRALVDAYQKENGGDTRVMMTEAYSSLDIIKTYYQSSTGELGSHMPFNFRMITELTEQSVASDYVKVVKDWMDILPTGDVPNWVMGNHDRPRVGTRMGVNRIDALNMILLSLSGASVTYQGEEIGMTDVDISWEDTVDPAACNAGKDLYAEKSRDPCRTPFQWDSTSKAGFTTGSTTWLPVGPLYTEVNVQLQEQAEKSHLKVYRAMMELRKTKTYQLGTVKAVALEDTVLAVVREYANHNTYITLANLGDQLEVVNAIALADAIPSKLYFEVVSVNSHNIRGSAVATKDIVLLPNEAFVLKAHVAPFEKVYSSICDVWLL</sequence>
<feature type="domain" description="Glycosyl hydrolase family 13 catalytic" evidence="8">
    <location>
        <begin position="43"/>
        <end position="438"/>
    </location>
</feature>
<dbReference type="Gene3D" id="3.90.400.10">
    <property type="entry name" value="Oligo-1,6-glucosidase, Domain 2"/>
    <property type="match status" value="1"/>
</dbReference>
<accession>A0A182JC45</accession>
<protein>
    <recommendedName>
        <fullName evidence="3">alpha-glucosidase</fullName>
        <ecNumber evidence="3">3.2.1.20</ecNumber>
    </recommendedName>
</protein>
<evidence type="ECO:0000256" key="1">
    <source>
        <dbReference type="ARBA" id="ARBA00001657"/>
    </source>
</evidence>
<dbReference type="SUPFAM" id="SSF51445">
    <property type="entry name" value="(Trans)glycosidases"/>
    <property type="match status" value="1"/>
</dbReference>
<dbReference type="InterPro" id="IPR017853">
    <property type="entry name" value="GH"/>
</dbReference>
<comment type="catalytic activity">
    <reaction evidence="1">
        <text>Hydrolysis of terminal, non-reducing (1-&gt;4)-linked alpha-D-glucose residues with release of alpha-D-glucose.</text>
        <dbReference type="EC" id="3.2.1.20"/>
    </reaction>
</comment>
<keyword evidence="6" id="KW-0325">Glycoprotein</keyword>
<dbReference type="STRING" id="41427.A0A182JC45"/>
<evidence type="ECO:0000256" key="3">
    <source>
        <dbReference type="ARBA" id="ARBA00012741"/>
    </source>
</evidence>
<dbReference type="Gene3D" id="2.60.40.1180">
    <property type="entry name" value="Golgi alpha-mannosidase II"/>
    <property type="match status" value="1"/>
</dbReference>
<evidence type="ECO:0000256" key="2">
    <source>
        <dbReference type="ARBA" id="ARBA00008061"/>
    </source>
</evidence>